<dbReference type="GO" id="GO:0005634">
    <property type="term" value="C:nucleus"/>
    <property type="evidence" value="ECO:0007669"/>
    <property type="project" value="UniProtKB-SubCell"/>
</dbReference>
<keyword evidence="8" id="KW-1185">Reference proteome</keyword>
<sequence>MESPSIPINQDNNLVNSAVASTIEVNPSTLKTPKTDSLVSPVTQLNQDNNLVDSAKLPDQPERPESLPPGWLMETKIRDKGKSIGHKDK</sequence>
<organism evidence="7 8">
    <name type="scientific">Thalictrum thalictroides</name>
    <name type="common">Rue-anemone</name>
    <name type="synonym">Anemone thalictroides</name>
    <dbReference type="NCBI Taxonomy" id="46969"/>
    <lineage>
        <taxon>Eukaryota</taxon>
        <taxon>Viridiplantae</taxon>
        <taxon>Streptophyta</taxon>
        <taxon>Embryophyta</taxon>
        <taxon>Tracheophyta</taxon>
        <taxon>Spermatophyta</taxon>
        <taxon>Magnoliopsida</taxon>
        <taxon>Ranunculales</taxon>
        <taxon>Ranunculaceae</taxon>
        <taxon>Thalictroideae</taxon>
        <taxon>Thalictrum</taxon>
    </lineage>
</organism>
<evidence type="ECO:0000256" key="2">
    <source>
        <dbReference type="ARBA" id="ARBA00023015"/>
    </source>
</evidence>
<keyword evidence="3" id="KW-0238">DNA-binding</keyword>
<keyword evidence="5" id="KW-0539">Nucleus</keyword>
<evidence type="ECO:0000256" key="6">
    <source>
        <dbReference type="SAM" id="MobiDB-lite"/>
    </source>
</evidence>
<feature type="non-terminal residue" evidence="7">
    <location>
        <position position="89"/>
    </location>
</feature>
<evidence type="ECO:0000256" key="4">
    <source>
        <dbReference type="ARBA" id="ARBA00023163"/>
    </source>
</evidence>
<gene>
    <name evidence="7" type="ORF">FRX31_017767</name>
</gene>
<evidence type="ECO:0000256" key="5">
    <source>
        <dbReference type="ARBA" id="ARBA00023242"/>
    </source>
</evidence>
<dbReference type="SUPFAM" id="SSF54171">
    <property type="entry name" value="DNA-binding domain"/>
    <property type="match status" value="1"/>
</dbReference>
<reference evidence="7 8" key="1">
    <citation type="submission" date="2020-06" db="EMBL/GenBank/DDBJ databases">
        <title>Transcriptomic and genomic resources for Thalictrum thalictroides and T. hernandezii: Facilitating candidate gene discovery in an emerging model plant lineage.</title>
        <authorList>
            <person name="Arias T."/>
            <person name="Riano-Pachon D.M."/>
            <person name="Di Stilio V.S."/>
        </authorList>
    </citation>
    <scope>NUCLEOTIDE SEQUENCE [LARGE SCALE GENOMIC DNA]</scope>
    <source>
        <strain evidence="8">cv. WT478/WT964</strain>
        <tissue evidence="7">Leaves</tissue>
    </source>
</reference>
<dbReference type="GO" id="GO:0003677">
    <property type="term" value="F:DNA binding"/>
    <property type="evidence" value="ECO:0007669"/>
    <property type="project" value="UniProtKB-KW"/>
</dbReference>
<dbReference type="Gene3D" id="3.30.890.10">
    <property type="entry name" value="Methyl-cpg-binding Protein 2, Chain A"/>
    <property type="match status" value="1"/>
</dbReference>
<protein>
    <submittedName>
        <fullName evidence="7">Uncharacterized protein</fullName>
    </submittedName>
</protein>
<dbReference type="AlphaFoldDB" id="A0A7J6W5L5"/>
<accession>A0A7J6W5L5</accession>
<comment type="caution">
    <text evidence="7">The sequence shown here is derived from an EMBL/GenBank/DDBJ whole genome shotgun (WGS) entry which is preliminary data.</text>
</comment>
<keyword evidence="4" id="KW-0804">Transcription</keyword>
<dbReference type="InterPro" id="IPR016177">
    <property type="entry name" value="DNA-bd_dom_sf"/>
</dbReference>
<dbReference type="EMBL" id="JABWDY010021108">
    <property type="protein sequence ID" value="KAF5192646.1"/>
    <property type="molecule type" value="Genomic_DNA"/>
</dbReference>
<name>A0A7J6W5L5_THATH</name>
<dbReference type="Proteomes" id="UP000554482">
    <property type="component" value="Unassembled WGS sequence"/>
</dbReference>
<evidence type="ECO:0000256" key="3">
    <source>
        <dbReference type="ARBA" id="ARBA00023125"/>
    </source>
</evidence>
<feature type="region of interest" description="Disordered" evidence="6">
    <location>
        <begin position="44"/>
        <end position="70"/>
    </location>
</feature>
<evidence type="ECO:0000256" key="1">
    <source>
        <dbReference type="ARBA" id="ARBA00004123"/>
    </source>
</evidence>
<proteinExistence type="predicted"/>
<keyword evidence="2" id="KW-0805">Transcription regulation</keyword>
<comment type="subcellular location">
    <subcellularLocation>
        <location evidence="1">Nucleus</location>
    </subcellularLocation>
</comment>
<evidence type="ECO:0000313" key="7">
    <source>
        <dbReference type="EMBL" id="KAF5192646.1"/>
    </source>
</evidence>
<evidence type="ECO:0000313" key="8">
    <source>
        <dbReference type="Proteomes" id="UP000554482"/>
    </source>
</evidence>